<dbReference type="Proteomes" id="UP000799302">
    <property type="component" value="Unassembled WGS sequence"/>
</dbReference>
<keyword evidence="4" id="KW-1185">Reference proteome</keyword>
<evidence type="ECO:0000313" key="3">
    <source>
        <dbReference type="EMBL" id="KAF2668449.1"/>
    </source>
</evidence>
<feature type="transmembrane region" description="Helical" evidence="1">
    <location>
        <begin position="141"/>
        <end position="163"/>
    </location>
</feature>
<feature type="transmembrane region" description="Helical" evidence="1">
    <location>
        <begin position="183"/>
        <end position="203"/>
    </location>
</feature>
<dbReference type="PANTHER" id="PTHR39614">
    <property type="entry name" value="INTEGRAL MEMBRANE PROTEIN"/>
    <property type="match status" value="1"/>
</dbReference>
<keyword evidence="1" id="KW-0472">Membrane</keyword>
<protein>
    <recommendedName>
        <fullName evidence="2">Rhodopsin domain-containing protein</fullName>
    </recommendedName>
</protein>
<dbReference type="Pfam" id="PF20684">
    <property type="entry name" value="Fung_rhodopsin"/>
    <property type="match status" value="1"/>
</dbReference>
<proteinExistence type="predicted"/>
<evidence type="ECO:0000256" key="1">
    <source>
        <dbReference type="SAM" id="Phobius"/>
    </source>
</evidence>
<feature type="domain" description="Rhodopsin" evidence="2">
    <location>
        <begin position="40"/>
        <end position="277"/>
    </location>
</feature>
<dbReference type="PANTHER" id="PTHR39614:SF2">
    <property type="entry name" value="INTEGRAL MEMBRANE PROTEIN"/>
    <property type="match status" value="1"/>
</dbReference>
<feature type="transmembrane region" description="Helical" evidence="1">
    <location>
        <begin position="56"/>
        <end position="76"/>
    </location>
</feature>
<dbReference type="AlphaFoldDB" id="A0A6A6U861"/>
<evidence type="ECO:0000259" key="2">
    <source>
        <dbReference type="Pfam" id="PF20684"/>
    </source>
</evidence>
<dbReference type="InterPro" id="IPR049326">
    <property type="entry name" value="Rhodopsin_dom_fungi"/>
</dbReference>
<name>A0A6A6U861_9PEZI</name>
<evidence type="ECO:0000313" key="4">
    <source>
        <dbReference type="Proteomes" id="UP000799302"/>
    </source>
</evidence>
<feature type="transmembrane region" description="Helical" evidence="1">
    <location>
        <begin position="96"/>
        <end position="121"/>
    </location>
</feature>
<feature type="transmembrane region" description="Helical" evidence="1">
    <location>
        <begin position="215"/>
        <end position="236"/>
    </location>
</feature>
<gene>
    <name evidence="3" type="ORF">BT63DRAFT_479856</name>
</gene>
<reference evidence="3" key="1">
    <citation type="journal article" date="2020" name="Stud. Mycol.">
        <title>101 Dothideomycetes genomes: a test case for predicting lifestyles and emergence of pathogens.</title>
        <authorList>
            <person name="Haridas S."/>
            <person name="Albert R."/>
            <person name="Binder M."/>
            <person name="Bloem J."/>
            <person name="Labutti K."/>
            <person name="Salamov A."/>
            <person name="Andreopoulos B."/>
            <person name="Baker S."/>
            <person name="Barry K."/>
            <person name="Bills G."/>
            <person name="Bluhm B."/>
            <person name="Cannon C."/>
            <person name="Castanera R."/>
            <person name="Culley D."/>
            <person name="Daum C."/>
            <person name="Ezra D."/>
            <person name="Gonzalez J."/>
            <person name="Henrissat B."/>
            <person name="Kuo A."/>
            <person name="Liang C."/>
            <person name="Lipzen A."/>
            <person name="Lutzoni F."/>
            <person name="Magnuson J."/>
            <person name="Mondo S."/>
            <person name="Nolan M."/>
            <person name="Ohm R."/>
            <person name="Pangilinan J."/>
            <person name="Park H.-J."/>
            <person name="Ramirez L."/>
            <person name="Alfaro M."/>
            <person name="Sun H."/>
            <person name="Tritt A."/>
            <person name="Yoshinaga Y."/>
            <person name="Zwiers L.-H."/>
            <person name="Turgeon B."/>
            <person name="Goodwin S."/>
            <person name="Spatafora J."/>
            <person name="Crous P."/>
            <person name="Grigoriev I."/>
        </authorList>
    </citation>
    <scope>NUCLEOTIDE SEQUENCE</scope>
    <source>
        <strain evidence="3">CBS 115976</strain>
    </source>
</reference>
<keyword evidence="1" id="KW-1133">Transmembrane helix</keyword>
<dbReference type="EMBL" id="MU004236">
    <property type="protein sequence ID" value="KAF2668449.1"/>
    <property type="molecule type" value="Genomic_DNA"/>
</dbReference>
<feature type="transmembrane region" description="Helical" evidence="1">
    <location>
        <begin position="23"/>
        <end position="44"/>
    </location>
</feature>
<keyword evidence="1" id="KW-0812">Transmembrane</keyword>
<accession>A0A6A6U861</accession>
<organism evidence="3 4">
    <name type="scientific">Microthyrium microscopicum</name>
    <dbReference type="NCBI Taxonomy" id="703497"/>
    <lineage>
        <taxon>Eukaryota</taxon>
        <taxon>Fungi</taxon>
        <taxon>Dikarya</taxon>
        <taxon>Ascomycota</taxon>
        <taxon>Pezizomycotina</taxon>
        <taxon>Dothideomycetes</taxon>
        <taxon>Dothideomycetes incertae sedis</taxon>
        <taxon>Microthyriales</taxon>
        <taxon>Microthyriaceae</taxon>
        <taxon>Microthyrium</taxon>
    </lineage>
</organism>
<sequence length="390" mass="43645">MSSPSANVDSTRFAPITKLDHSGYIWIASLLSAVYSTLSLWARIHIKRAYFGLDDWVCAGATVAGLSSFITVWVGTSQGLGKSRELLQESQLEVTAQAVFATHVTFLIAIYLAKCSVILLIRRIFSEDMHRYRTITDGFTAFMAISGLTSILLVSVRCVPSQLFLDGLNFDTCASRPQRWKAIAIIDGITEVTVVVLSLTLVWQLQMKAELKFRVILAFLFRLLLVPIIVLHAYYIQMALLGHEDLPLALTPVLVCTQIELGYSLISATIPNLKSFLMSFDTAFMMDAPGQKIEAFSMPASPTTETARQSQLSATLTNSPTITERTYQKKPQYPIKLRPDMIDRRTSIQHFDDWSLDVEEGSENESIGKDGRIRRDFQWSVEGSDILKRT</sequence>
<dbReference type="OrthoDB" id="3918601at2759"/>